<dbReference type="GO" id="GO:0016020">
    <property type="term" value="C:membrane"/>
    <property type="evidence" value="ECO:0007669"/>
    <property type="project" value="TreeGrafter"/>
</dbReference>
<evidence type="ECO:0000256" key="3">
    <source>
        <dbReference type="SAM" id="MobiDB-lite"/>
    </source>
</evidence>
<keyword evidence="7" id="KW-1185">Reference proteome</keyword>
<keyword evidence="4" id="KW-0732">Signal</keyword>
<dbReference type="EMBL" id="JABSTR010000303">
    <property type="protein sequence ID" value="KAH9382770.1"/>
    <property type="molecule type" value="Genomic_DNA"/>
</dbReference>
<dbReference type="OMA" id="LACCQPV"/>
<dbReference type="InterPro" id="IPR036837">
    <property type="entry name" value="Cation_efflux_CTD_sf"/>
</dbReference>
<keyword evidence="2" id="KW-0862">Zinc</keyword>
<feature type="domain" description="Cation efflux protein cytoplasmic" evidence="5">
    <location>
        <begin position="35"/>
        <end position="98"/>
    </location>
</feature>
<name>A0A9J6H6W6_HAELO</name>
<accession>A0A9J6H6W6</accession>
<dbReference type="PANTHER" id="PTHR45820:SF4">
    <property type="entry name" value="ZINC TRANSPORTER 63C, ISOFORM F"/>
    <property type="match status" value="1"/>
</dbReference>
<comment type="similarity">
    <text evidence="1">Belongs to the cation diffusion facilitator (CDF) transporter (TC 2.A.4) family. SLC30A subfamily.</text>
</comment>
<organism evidence="6 7">
    <name type="scientific">Haemaphysalis longicornis</name>
    <name type="common">Bush tick</name>
    <dbReference type="NCBI Taxonomy" id="44386"/>
    <lineage>
        <taxon>Eukaryota</taxon>
        <taxon>Metazoa</taxon>
        <taxon>Ecdysozoa</taxon>
        <taxon>Arthropoda</taxon>
        <taxon>Chelicerata</taxon>
        <taxon>Arachnida</taxon>
        <taxon>Acari</taxon>
        <taxon>Parasitiformes</taxon>
        <taxon>Ixodida</taxon>
        <taxon>Ixodoidea</taxon>
        <taxon>Ixodidae</taxon>
        <taxon>Haemaphysalinae</taxon>
        <taxon>Haemaphysalis</taxon>
    </lineage>
</organism>
<sequence length="162" mass="17839">MVCLIMRSTSPLLVDSALILLQTVPTHIQMESLQRKLLQEVEGVLAVHEFHVWQLAGERIIASAHIRCKDLHDYMQVAERVKEFFHNQGIHSTTIQPEFVQLESGDDKDCVLDCPSRTNCVAQTCCGPRGKDGGPEGPPAVMADGAGTLRQRPPTEQLSTPA</sequence>
<evidence type="ECO:0000313" key="7">
    <source>
        <dbReference type="Proteomes" id="UP000821853"/>
    </source>
</evidence>
<gene>
    <name evidence="6" type="ORF">HPB48_023329</name>
</gene>
<evidence type="ECO:0000313" key="6">
    <source>
        <dbReference type="EMBL" id="KAH9382770.1"/>
    </source>
</evidence>
<dbReference type="PANTHER" id="PTHR45820">
    <property type="entry name" value="FI23527P1"/>
    <property type="match status" value="1"/>
</dbReference>
<dbReference type="Pfam" id="PF16916">
    <property type="entry name" value="ZT_dimer"/>
    <property type="match status" value="1"/>
</dbReference>
<reference evidence="6 7" key="1">
    <citation type="journal article" date="2020" name="Cell">
        <title>Large-Scale Comparative Analyses of Tick Genomes Elucidate Their Genetic Diversity and Vector Capacities.</title>
        <authorList>
            <consortium name="Tick Genome and Microbiome Consortium (TIGMIC)"/>
            <person name="Jia N."/>
            <person name="Wang J."/>
            <person name="Shi W."/>
            <person name="Du L."/>
            <person name="Sun Y."/>
            <person name="Zhan W."/>
            <person name="Jiang J.F."/>
            <person name="Wang Q."/>
            <person name="Zhang B."/>
            <person name="Ji P."/>
            <person name="Bell-Sakyi L."/>
            <person name="Cui X.M."/>
            <person name="Yuan T.T."/>
            <person name="Jiang B.G."/>
            <person name="Yang W.F."/>
            <person name="Lam T.T."/>
            <person name="Chang Q.C."/>
            <person name="Ding S.J."/>
            <person name="Wang X.J."/>
            <person name="Zhu J.G."/>
            <person name="Ruan X.D."/>
            <person name="Zhao L."/>
            <person name="Wei J.T."/>
            <person name="Ye R.Z."/>
            <person name="Que T.C."/>
            <person name="Du C.H."/>
            <person name="Zhou Y.H."/>
            <person name="Cheng J.X."/>
            <person name="Dai P.F."/>
            <person name="Guo W.B."/>
            <person name="Han X.H."/>
            <person name="Huang E.J."/>
            <person name="Li L.F."/>
            <person name="Wei W."/>
            <person name="Gao Y.C."/>
            <person name="Liu J.Z."/>
            <person name="Shao H.Z."/>
            <person name="Wang X."/>
            <person name="Wang C.C."/>
            <person name="Yang T.C."/>
            <person name="Huo Q.B."/>
            <person name="Li W."/>
            <person name="Chen H.Y."/>
            <person name="Chen S.E."/>
            <person name="Zhou L.G."/>
            <person name="Ni X.B."/>
            <person name="Tian J.H."/>
            <person name="Sheng Y."/>
            <person name="Liu T."/>
            <person name="Pan Y.S."/>
            <person name="Xia L.Y."/>
            <person name="Li J."/>
            <person name="Zhao F."/>
            <person name="Cao W.C."/>
        </authorList>
    </citation>
    <scope>NUCLEOTIDE SEQUENCE [LARGE SCALE GENOMIC DNA]</scope>
    <source>
        <strain evidence="6">HaeL-2018</strain>
    </source>
</reference>
<dbReference type="SUPFAM" id="SSF160240">
    <property type="entry name" value="Cation efflux protein cytoplasmic domain-like"/>
    <property type="match status" value="1"/>
</dbReference>
<evidence type="ECO:0000256" key="4">
    <source>
        <dbReference type="SAM" id="SignalP"/>
    </source>
</evidence>
<dbReference type="Proteomes" id="UP000821853">
    <property type="component" value="Unassembled WGS sequence"/>
</dbReference>
<comment type="caution">
    <text evidence="6">The sequence shown here is derived from an EMBL/GenBank/DDBJ whole genome shotgun (WGS) entry which is preliminary data.</text>
</comment>
<dbReference type="AlphaFoldDB" id="A0A9J6H6W6"/>
<feature type="chain" id="PRO_5039928975" description="Cation efflux protein cytoplasmic domain-containing protein" evidence="4">
    <location>
        <begin position="17"/>
        <end position="162"/>
    </location>
</feature>
<feature type="region of interest" description="Disordered" evidence="3">
    <location>
        <begin position="127"/>
        <end position="162"/>
    </location>
</feature>
<dbReference type="GO" id="GO:0005385">
    <property type="term" value="F:zinc ion transmembrane transporter activity"/>
    <property type="evidence" value="ECO:0007669"/>
    <property type="project" value="TreeGrafter"/>
</dbReference>
<dbReference type="OrthoDB" id="29444at2759"/>
<dbReference type="VEuPathDB" id="VectorBase:HLOH_055228"/>
<protein>
    <recommendedName>
        <fullName evidence="5">Cation efflux protein cytoplasmic domain-containing protein</fullName>
    </recommendedName>
</protein>
<dbReference type="GO" id="GO:0006882">
    <property type="term" value="P:intracellular zinc ion homeostasis"/>
    <property type="evidence" value="ECO:0007669"/>
    <property type="project" value="TreeGrafter"/>
</dbReference>
<dbReference type="InterPro" id="IPR027470">
    <property type="entry name" value="Cation_efflux_CTD"/>
</dbReference>
<evidence type="ECO:0000259" key="5">
    <source>
        <dbReference type="Pfam" id="PF16916"/>
    </source>
</evidence>
<feature type="signal peptide" evidence="4">
    <location>
        <begin position="1"/>
        <end position="16"/>
    </location>
</feature>
<dbReference type="GO" id="GO:0010312">
    <property type="term" value="P:detoxification of zinc ion"/>
    <property type="evidence" value="ECO:0007669"/>
    <property type="project" value="TreeGrafter"/>
</dbReference>
<evidence type="ECO:0000256" key="2">
    <source>
        <dbReference type="ARBA" id="ARBA00022833"/>
    </source>
</evidence>
<evidence type="ECO:0000256" key="1">
    <source>
        <dbReference type="ARBA" id="ARBA00008873"/>
    </source>
</evidence>
<proteinExistence type="inferred from homology"/>